<dbReference type="PROSITE" id="PS50033">
    <property type="entry name" value="UBX"/>
    <property type="match status" value="1"/>
</dbReference>
<evidence type="ECO:0000256" key="1">
    <source>
        <dbReference type="SAM" id="MobiDB-lite"/>
    </source>
</evidence>
<dbReference type="EMBL" id="JAPDRK010000004">
    <property type="protein sequence ID" value="KAJ9613002.1"/>
    <property type="molecule type" value="Genomic_DNA"/>
</dbReference>
<comment type="caution">
    <text evidence="3">The sequence shown here is derived from an EMBL/GenBank/DDBJ whole genome shotgun (WGS) entry which is preliminary data.</text>
</comment>
<gene>
    <name evidence="3" type="ORF">H2200_002943</name>
</gene>
<feature type="compositionally biased region" description="Polar residues" evidence="1">
    <location>
        <begin position="229"/>
        <end position="262"/>
    </location>
</feature>
<dbReference type="GO" id="GO:0005783">
    <property type="term" value="C:endoplasmic reticulum"/>
    <property type="evidence" value="ECO:0007669"/>
    <property type="project" value="TreeGrafter"/>
</dbReference>
<evidence type="ECO:0000313" key="3">
    <source>
        <dbReference type="EMBL" id="KAJ9613002.1"/>
    </source>
</evidence>
<sequence length="553" mass="59836">MFHAGDLQSGIGLAVQQSKAVLCFVHDDTETSAEWETTLKDDAISHALTSQTVALRLQAGSREAGFLAPVCPIESTPAIVVIKNGQVQTNLQSAEVSVEQLKPALSSAFGIQQEESTQGLQETEHASSTETPISGPDYLDLEPQPGQMRLPNNAYDALRTYTQSLLDDGKSYTEIFETQLTLLARIPIFKDEVSRLRAERSKKELSEYARSRLLRLPAAGLKIPGQVGQRISQQSNAPSNPSTTVPAGQPVYPSQNRTPSTIPETQPQVPSAPPPSPPKPKEEDEKQKAQRQEYIRMQRDRENAARAERERIKAQIKADREERRRIDELRKQSQQHSSDTDGGTSSGYARSGSRANANADVRIQVRTFDGSTLRNTFPASSNITDKLRPWIDGATESNIPYNLKLILTPLPNRTIEAGEEDTSLSDLGIVGSCTFVMVPVKGYVESYSGGAGLMGQNGVLGGVGSMVSGGYNFVSGTAGWALGGVKSILGYGGAPQGQTTGTTPAVGESAGAPKNVRIRTLADQRAEEGKDHQFYNGNQLNFEPNKDDEGKKD</sequence>
<dbReference type="Pfam" id="PF00789">
    <property type="entry name" value="UBX"/>
    <property type="match status" value="1"/>
</dbReference>
<feature type="region of interest" description="Disordered" evidence="1">
    <location>
        <begin position="226"/>
        <end position="357"/>
    </location>
</feature>
<reference evidence="3" key="1">
    <citation type="submission" date="2022-10" db="EMBL/GenBank/DDBJ databases">
        <title>Culturing micro-colonial fungi from biological soil crusts in the Mojave desert and describing Neophaeococcomyces mojavensis, and introducing the new genera and species Taxawa tesnikishii.</title>
        <authorList>
            <person name="Kurbessoian T."/>
            <person name="Stajich J.E."/>
        </authorList>
    </citation>
    <scope>NUCLEOTIDE SEQUENCE</scope>
    <source>
        <strain evidence="3">TK_41</strain>
    </source>
</reference>
<dbReference type="GO" id="GO:0036503">
    <property type="term" value="P:ERAD pathway"/>
    <property type="evidence" value="ECO:0007669"/>
    <property type="project" value="TreeGrafter"/>
</dbReference>
<dbReference type="CDD" id="cd01767">
    <property type="entry name" value="UBX"/>
    <property type="match status" value="1"/>
</dbReference>
<keyword evidence="4" id="KW-1185">Reference proteome</keyword>
<dbReference type="PANTHER" id="PTHR46424">
    <property type="entry name" value="UBX DOMAIN-CONTAINING PROTEIN 4"/>
    <property type="match status" value="1"/>
</dbReference>
<dbReference type="Pfam" id="PF23187">
    <property type="entry name" value="UBX7_N"/>
    <property type="match status" value="1"/>
</dbReference>
<feature type="compositionally biased region" description="Basic and acidic residues" evidence="1">
    <location>
        <begin position="279"/>
        <end position="331"/>
    </location>
</feature>
<dbReference type="InterPro" id="IPR001012">
    <property type="entry name" value="UBX_dom"/>
</dbReference>
<feature type="compositionally biased region" description="Basic and acidic residues" evidence="1">
    <location>
        <begin position="544"/>
        <end position="553"/>
    </location>
</feature>
<dbReference type="PANTHER" id="PTHR46424:SF1">
    <property type="entry name" value="UBX DOMAIN-CONTAINING PROTEIN 4"/>
    <property type="match status" value="1"/>
</dbReference>
<proteinExistence type="predicted"/>
<dbReference type="Gene3D" id="3.10.20.90">
    <property type="entry name" value="Phosphatidylinositol 3-kinase Catalytic Subunit, Chain A, domain 1"/>
    <property type="match status" value="1"/>
</dbReference>
<dbReference type="SMART" id="SM00166">
    <property type="entry name" value="UBX"/>
    <property type="match status" value="1"/>
</dbReference>
<feature type="region of interest" description="Disordered" evidence="1">
    <location>
        <begin position="526"/>
        <end position="553"/>
    </location>
</feature>
<accession>A0AA38XGK1</accession>
<dbReference type="InterPro" id="IPR029071">
    <property type="entry name" value="Ubiquitin-like_domsf"/>
</dbReference>
<feature type="domain" description="UBX" evidence="2">
    <location>
        <begin position="356"/>
        <end position="437"/>
    </location>
</feature>
<dbReference type="AlphaFoldDB" id="A0AA38XGK1"/>
<feature type="region of interest" description="Disordered" evidence="1">
    <location>
        <begin position="113"/>
        <end position="137"/>
    </location>
</feature>
<protein>
    <recommendedName>
        <fullName evidence="2">UBX domain-containing protein</fullName>
    </recommendedName>
</protein>
<evidence type="ECO:0000259" key="2">
    <source>
        <dbReference type="PROSITE" id="PS50033"/>
    </source>
</evidence>
<evidence type="ECO:0000313" key="4">
    <source>
        <dbReference type="Proteomes" id="UP001172673"/>
    </source>
</evidence>
<dbReference type="SUPFAM" id="SSF54236">
    <property type="entry name" value="Ubiquitin-like"/>
    <property type="match status" value="1"/>
</dbReference>
<organism evidence="3 4">
    <name type="scientific">Cladophialophora chaetospira</name>
    <dbReference type="NCBI Taxonomy" id="386627"/>
    <lineage>
        <taxon>Eukaryota</taxon>
        <taxon>Fungi</taxon>
        <taxon>Dikarya</taxon>
        <taxon>Ascomycota</taxon>
        <taxon>Pezizomycotina</taxon>
        <taxon>Eurotiomycetes</taxon>
        <taxon>Chaetothyriomycetidae</taxon>
        <taxon>Chaetothyriales</taxon>
        <taxon>Herpotrichiellaceae</taxon>
        <taxon>Cladophialophora</taxon>
    </lineage>
</organism>
<dbReference type="Proteomes" id="UP001172673">
    <property type="component" value="Unassembled WGS sequence"/>
</dbReference>
<name>A0AA38XGK1_9EURO</name>